<feature type="region of interest" description="Disordered" evidence="1">
    <location>
        <begin position="12"/>
        <end position="82"/>
    </location>
</feature>
<feature type="compositionally biased region" description="Basic residues" evidence="1">
    <location>
        <begin position="73"/>
        <end position="82"/>
    </location>
</feature>
<feature type="non-terminal residue" evidence="2">
    <location>
        <position position="82"/>
    </location>
</feature>
<proteinExistence type="predicted"/>
<feature type="non-terminal residue" evidence="2">
    <location>
        <position position="1"/>
    </location>
</feature>
<reference evidence="2" key="1">
    <citation type="submission" date="2020-02" db="EMBL/GenBank/DDBJ databases">
        <authorList>
            <person name="Meier V. D."/>
        </authorList>
    </citation>
    <scope>NUCLEOTIDE SEQUENCE</scope>
    <source>
        <strain evidence="2">AVDCRST_MAG91</strain>
    </source>
</reference>
<sequence>AVREQIFRRFRQGDERRRGNARWHGPRGGGGHARADARLRGRARHGVARRVRSGQADGCGRARGERGVARAAGRARSRGPRL</sequence>
<organism evidence="2">
    <name type="scientific">uncultured Sphingomonadaceae bacterium</name>
    <dbReference type="NCBI Taxonomy" id="169976"/>
    <lineage>
        <taxon>Bacteria</taxon>
        <taxon>Pseudomonadati</taxon>
        <taxon>Pseudomonadota</taxon>
        <taxon>Alphaproteobacteria</taxon>
        <taxon>Sphingomonadales</taxon>
        <taxon>Sphingomonadaceae</taxon>
        <taxon>environmental samples</taxon>
    </lineage>
</organism>
<gene>
    <name evidence="2" type="ORF">AVDCRST_MAG91-1301</name>
</gene>
<dbReference type="AlphaFoldDB" id="A0A6J4SUC7"/>
<feature type="compositionally biased region" description="Basic residues" evidence="1">
    <location>
        <begin position="40"/>
        <end position="52"/>
    </location>
</feature>
<protein>
    <submittedName>
        <fullName evidence="2">Uncharacterized protein</fullName>
    </submittedName>
</protein>
<evidence type="ECO:0000256" key="1">
    <source>
        <dbReference type="SAM" id="MobiDB-lite"/>
    </source>
</evidence>
<dbReference type="EMBL" id="CADCVX010000262">
    <property type="protein sequence ID" value="CAA9505387.1"/>
    <property type="molecule type" value="Genomic_DNA"/>
</dbReference>
<accession>A0A6J4SUC7</accession>
<evidence type="ECO:0000313" key="2">
    <source>
        <dbReference type="EMBL" id="CAA9505387.1"/>
    </source>
</evidence>
<name>A0A6J4SUC7_9SPHN</name>